<proteinExistence type="predicted"/>
<keyword evidence="2" id="KW-1185">Reference proteome</keyword>
<comment type="caution">
    <text evidence="1">The sequence shown here is derived from an EMBL/GenBank/DDBJ whole genome shotgun (WGS) entry which is preliminary data.</text>
</comment>
<evidence type="ECO:0000313" key="2">
    <source>
        <dbReference type="Proteomes" id="UP000827976"/>
    </source>
</evidence>
<reference evidence="2" key="1">
    <citation type="journal article" date="2022" name="Nat. Commun.">
        <title>Chromosome evolution and the genetic basis of agronomically important traits in greater yam.</title>
        <authorList>
            <person name="Bredeson J.V."/>
            <person name="Lyons J.B."/>
            <person name="Oniyinde I.O."/>
            <person name="Okereke N.R."/>
            <person name="Kolade O."/>
            <person name="Nnabue I."/>
            <person name="Nwadili C.O."/>
            <person name="Hribova E."/>
            <person name="Parker M."/>
            <person name="Nwogha J."/>
            <person name="Shu S."/>
            <person name="Carlson J."/>
            <person name="Kariba R."/>
            <person name="Muthemba S."/>
            <person name="Knop K."/>
            <person name="Barton G.J."/>
            <person name="Sherwood A.V."/>
            <person name="Lopez-Montes A."/>
            <person name="Asiedu R."/>
            <person name="Jamnadass R."/>
            <person name="Muchugi A."/>
            <person name="Goodstein D."/>
            <person name="Egesi C.N."/>
            <person name="Featherston J."/>
            <person name="Asfaw A."/>
            <person name="Simpson G.G."/>
            <person name="Dolezel J."/>
            <person name="Hendre P.S."/>
            <person name="Van Deynze A."/>
            <person name="Kumar P.L."/>
            <person name="Obidiegwu J.E."/>
            <person name="Bhattacharjee R."/>
            <person name="Rokhsar D.S."/>
        </authorList>
    </citation>
    <scope>NUCLEOTIDE SEQUENCE [LARGE SCALE GENOMIC DNA]</scope>
    <source>
        <strain evidence="2">cv. TDa95/00328</strain>
    </source>
</reference>
<accession>A0ACB7WBI1</accession>
<gene>
    <name evidence="1" type="ORF">IHE45_04G029700</name>
</gene>
<evidence type="ECO:0000313" key="1">
    <source>
        <dbReference type="EMBL" id="KAH7685282.1"/>
    </source>
</evidence>
<name>A0ACB7WBI1_DIOAL</name>
<dbReference type="EMBL" id="CM037014">
    <property type="protein sequence ID" value="KAH7685282.1"/>
    <property type="molecule type" value="Genomic_DNA"/>
</dbReference>
<sequence length="576" mass="64570">MPIEMPKGLPFSVDTWSSASGRKRHHFLTHAHKDHLVGAASSTAGPIYATAITKTLSCRFFPQLEDAIFVEIEVGEPVLVKDPDGDFTVTAFDANHCMGAVMFLFEGPFGNLLHTGDCRLTPDCLQSLPAKYVTKKKGESSHLDYLFLDCTFGRCSINLPSKKSAIQQVINCIWKHPNAPVVYLACDLLGQEEILVVVSKTFGSKIYVDKTNNSECFFAVSLTAPEILSDDTSSRFHVVEGFPRLYERANEKLTAARANLQPEPLFIRPSVQWYAGIERMEITEKLKPELAEAEKDEFGIWHVCYSMHSSRQELESALQFLRPKWVISTTPPCRAMELDYVKKHCFKTQMTADDPLWKLLKLSPRKPISIPSSTATKNPMDSDTSSENRLEPENSSTEHFELKLDSVVPCRARPITLFGRARLGAYYEEPDLSLQAMKKSEFITSKDIDEVQSLQQRSKKPEESDVVKQDDMSVAAGPSESFSKSLKGSDEVQRLQQQSEKSEECDGFKKDTSRVGSSKSFSQSLKKLYRSMNVPVPKPLPSLVDLMNVSKRARIESASILHRISNCSHSLEYSSS</sequence>
<protein>
    <submittedName>
        <fullName evidence="1">DNA cross-link repair 1A protein</fullName>
    </submittedName>
</protein>
<organism evidence="1 2">
    <name type="scientific">Dioscorea alata</name>
    <name type="common">Purple yam</name>
    <dbReference type="NCBI Taxonomy" id="55571"/>
    <lineage>
        <taxon>Eukaryota</taxon>
        <taxon>Viridiplantae</taxon>
        <taxon>Streptophyta</taxon>
        <taxon>Embryophyta</taxon>
        <taxon>Tracheophyta</taxon>
        <taxon>Spermatophyta</taxon>
        <taxon>Magnoliopsida</taxon>
        <taxon>Liliopsida</taxon>
        <taxon>Dioscoreales</taxon>
        <taxon>Dioscoreaceae</taxon>
        <taxon>Dioscorea</taxon>
    </lineage>
</organism>
<dbReference type="Proteomes" id="UP000827976">
    <property type="component" value="Chromosome 4"/>
</dbReference>